<evidence type="ECO:0000256" key="1">
    <source>
        <dbReference type="ARBA" id="ARBA00004613"/>
    </source>
</evidence>
<keyword evidence="4" id="KW-0862">Zinc</keyword>
<feature type="disulfide bond" evidence="5">
    <location>
        <begin position="19"/>
        <end position="114"/>
    </location>
</feature>
<dbReference type="Proteomes" id="UP000252519">
    <property type="component" value="Unassembled WGS sequence"/>
</dbReference>
<evidence type="ECO:0000259" key="7">
    <source>
        <dbReference type="PROSITE" id="PS50189"/>
    </source>
</evidence>
<sequence length="140" mass="16094">MRVAIVFIACFAVAHACKCEKKPRPPLEKLLCQSQFVTHAKVTKKRIDGYFIYYDLEHKEVYKPKDRSIPIELFSWREKENCGVPDLEEGKEYLIGGKVTDYGDGDLVISVSRCDLLRNWTDVSGEEKKLLGTFKCENQS</sequence>
<protein>
    <submittedName>
        <fullName evidence="8">Tissue metalloprotease inhibitor</fullName>
    </submittedName>
    <submittedName>
        <fullName evidence="9">UNC-6/NTR/C345C module</fullName>
    </submittedName>
</protein>
<dbReference type="Gene3D" id="2.40.50.120">
    <property type="match status" value="1"/>
</dbReference>
<dbReference type="AlphaFoldDB" id="Q963I8"/>
<dbReference type="GO" id="GO:0002020">
    <property type="term" value="F:protease binding"/>
    <property type="evidence" value="ECO:0007669"/>
    <property type="project" value="TreeGrafter"/>
</dbReference>
<dbReference type="EMBL" id="AF372651">
    <property type="protein sequence ID" value="AAK58952.1"/>
    <property type="molecule type" value="mRNA"/>
</dbReference>
<keyword evidence="4" id="KW-0479">Metal-binding</keyword>
<keyword evidence="3 5" id="KW-1015">Disulfide bond</keyword>
<dbReference type="GO" id="GO:0046872">
    <property type="term" value="F:metal ion binding"/>
    <property type="evidence" value="ECO:0007669"/>
    <property type="project" value="UniProtKB-KW"/>
</dbReference>
<dbReference type="EMBL" id="JOJR01000279">
    <property type="protein sequence ID" value="RCN40563.1"/>
    <property type="molecule type" value="Genomic_DNA"/>
</dbReference>
<dbReference type="OrthoDB" id="5826152at2759"/>
<evidence type="ECO:0000256" key="4">
    <source>
        <dbReference type="PIRSR" id="PIRSR601820-1"/>
    </source>
</evidence>
<feature type="signal peptide" evidence="6">
    <location>
        <begin position="1"/>
        <end position="16"/>
    </location>
</feature>
<dbReference type="InterPro" id="IPR001134">
    <property type="entry name" value="Netrin_domain"/>
</dbReference>
<evidence type="ECO:0000313" key="8">
    <source>
        <dbReference type="EMBL" id="AAK58952.1"/>
    </source>
</evidence>
<dbReference type="STRING" id="29170.Q963I8"/>
<dbReference type="PROSITE" id="PS50189">
    <property type="entry name" value="NTR"/>
    <property type="match status" value="1"/>
</dbReference>
<evidence type="ECO:0000256" key="6">
    <source>
        <dbReference type="SAM" id="SignalP"/>
    </source>
</evidence>
<evidence type="ECO:0000313" key="10">
    <source>
        <dbReference type="Proteomes" id="UP000252519"/>
    </source>
</evidence>
<feature type="disulfide bond" evidence="5">
    <location>
        <begin position="17"/>
        <end position="82"/>
    </location>
</feature>
<evidence type="ECO:0000256" key="3">
    <source>
        <dbReference type="ARBA" id="ARBA00023157"/>
    </source>
</evidence>
<keyword evidence="2" id="KW-0964">Secreted</keyword>
<reference evidence="9 10" key="2">
    <citation type="submission" date="2014-10" db="EMBL/GenBank/DDBJ databases">
        <title>Draft genome of the hookworm Ancylostoma caninum.</title>
        <authorList>
            <person name="Mitreva M."/>
        </authorList>
    </citation>
    <scope>NUCLEOTIDE SEQUENCE [LARGE SCALE GENOMIC DNA]</scope>
    <source>
        <strain evidence="9 10">Baltimore</strain>
    </source>
</reference>
<comment type="subcellular location">
    <subcellularLocation>
        <location evidence="1">Secreted</location>
    </subcellularLocation>
</comment>
<dbReference type="GO" id="GO:0051045">
    <property type="term" value="P:negative regulation of membrane protein ectodomain proteolysis"/>
    <property type="evidence" value="ECO:0007669"/>
    <property type="project" value="TreeGrafter"/>
</dbReference>
<keyword evidence="6" id="KW-0732">Signal</keyword>
<dbReference type="SMR" id="Q963I8"/>
<dbReference type="Pfam" id="PF01759">
    <property type="entry name" value="NTR"/>
    <property type="match status" value="1"/>
</dbReference>
<feature type="chain" id="PRO_5041199215" evidence="6">
    <location>
        <begin position="17"/>
        <end position="140"/>
    </location>
</feature>
<organism evidence="8">
    <name type="scientific">Ancylostoma caninum</name>
    <name type="common">Dog hookworm</name>
    <dbReference type="NCBI Taxonomy" id="29170"/>
    <lineage>
        <taxon>Eukaryota</taxon>
        <taxon>Metazoa</taxon>
        <taxon>Ecdysozoa</taxon>
        <taxon>Nematoda</taxon>
        <taxon>Chromadorea</taxon>
        <taxon>Rhabditida</taxon>
        <taxon>Rhabditina</taxon>
        <taxon>Rhabditomorpha</taxon>
        <taxon>Strongyloidea</taxon>
        <taxon>Ancylostomatidae</taxon>
        <taxon>Ancylostomatinae</taxon>
        <taxon>Ancylostoma</taxon>
    </lineage>
</organism>
<dbReference type="CDD" id="cd03577">
    <property type="entry name" value="NTR_TIMP_like"/>
    <property type="match status" value="1"/>
</dbReference>
<dbReference type="PANTHER" id="PTHR11844:SF25">
    <property type="entry name" value="NTR DOMAIN-CONTAINING PROTEIN"/>
    <property type="match status" value="1"/>
</dbReference>
<accession>Q963I8</accession>
<keyword evidence="10" id="KW-1185">Reference proteome</keyword>
<evidence type="ECO:0000313" key="9">
    <source>
        <dbReference type="EMBL" id="RCN40563.1"/>
    </source>
</evidence>
<name>Q963I8_ANCCA</name>
<dbReference type="InterPro" id="IPR008993">
    <property type="entry name" value="TIMP-like_OB-fold"/>
</dbReference>
<reference evidence="8" key="1">
    <citation type="journal article" date="2002" name="Am. J. Trop. Med. Hyg.">
        <title>Molecular cloning and purification of Ac-TMP, a developmentally regulated putative tissue inhibitor of metalloprotease released in relative abundance by adult Ancylostoma hookworms.</title>
        <authorList>
            <person name="Zhan B."/>
            <person name="Badamchian M."/>
            <person name="Meihua B."/>
            <person name="Ashcom J."/>
            <person name="Feng J."/>
            <person name="Hawdon J."/>
            <person name="Shuhua X."/>
            <person name="Hotez P.J."/>
        </authorList>
    </citation>
    <scope>NUCLEOTIDE SEQUENCE</scope>
    <source>
        <strain evidence="8">Baltimore</strain>
    </source>
</reference>
<feature type="domain" description="NTR" evidence="7">
    <location>
        <begin position="17"/>
        <end position="136"/>
    </location>
</feature>
<dbReference type="SUPFAM" id="SSF50242">
    <property type="entry name" value="TIMP-like"/>
    <property type="match status" value="1"/>
</dbReference>
<dbReference type="PANTHER" id="PTHR11844">
    <property type="entry name" value="METALLOPROTEASE INHIBITOR"/>
    <property type="match status" value="1"/>
</dbReference>
<dbReference type="InterPro" id="IPR018933">
    <property type="entry name" value="Netrin_module_non-TIMP"/>
</dbReference>
<proteinExistence type="evidence at transcript level"/>
<dbReference type="GO" id="GO:0031012">
    <property type="term" value="C:extracellular matrix"/>
    <property type="evidence" value="ECO:0007669"/>
    <property type="project" value="TreeGrafter"/>
</dbReference>
<feature type="binding site" evidence="4">
    <location>
        <position position="17"/>
    </location>
    <ligand>
        <name>Zn(2+)</name>
        <dbReference type="ChEBI" id="CHEBI:29105"/>
        <note>ligand shared with metalloproteinase partner</note>
    </ligand>
</feature>
<dbReference type="GO" id="GO:0005615">
    <property type="term" value="C:extracellular space"/>
    <property type="evidence" value="ECO:0007669"/>
    <property type="project" value="TreeGrafter"/>
</dbReference>
<evidence type="ECO:0000256" key="5">
    <source>
        <dbReference type="PIRSR" id="PIRSR601820-3"/>
    </source>
</evidence>
<dbReference type="GO" id="GO:0008191">
    <property type="term" value="F:metalloendopeptidase inhibitor activity"/>
    <property type="evidence" value="ECO:0007669"/>
    <property type="project" value="InterPro"/>
</dbReference>
<dbReference type="InterPro" id="IPR001820">
    <property type="entry name" value="TIMP"/>
</dbReference>
<evidence type="ECO:0000256" key="2">
    <source>
        <dbReference type="ARBA" id="ARBA00022525"/>
    </source>
</evidence>
<gene>
    <name evidence="8" type="primary">tmp</name>
    <name evidence="9" type="ORF">ANCCAN_13497</name>
</gene>